<feature type="transmembrane region" description="Helical" evidence="1">
    <location>
        <begin position="38"/>
        <end position="57"/>
    </location>
</feature>
<protein>
    <submittedName>
        <fullName evidence="2">Uncharacterized protein</fullName>
    </submittedName>
</protein>
<evidence type="ECO:0000313" key="2">
    <source>
        <dbReference type="EMBL" id="TGY13081.1"/>
    </source>
</evidence>
<name>A0A4S2BFF7_9LACO</name>
<keyword evidence="1" id="KW-1133">Transmembrane helix</keyword>
<feature type="transmembrane region" description="Helical" evidence="1">
    <location>
        <begin position="12"/>
        <end position="32"/>
    </location>
</feature>
<accession>A0A4S2BFF7</accession>
<keyword evidence="1" id="KW-0472">Membrane</keyword>
<evidence type="ECO:0000256" key="1">
    <source>
        <dbReference type="SAM" id="Phobius"/>
    </source>
</evidence>
<gene>
    <name evidence="2" type="ORF">E5351_07405</name>
</gene>
<comment type="caution">
    <text evidence="2">The sequence shown here is derived from an EMBL/GenBank/DDBJ whole genome shotgun (WGS) entry which is preliminary data.</text>
</comment>
<keyword evidence="1" id="KW-0812">Transmembrane</keyword>
<organism evidence="2 3">
    <name type="scientific">Lactobacillus intestinalis</name>
    <dbReference type="NCBI Taxonomy" id="151781"/>
    <lineage>
        <taxon>Bacteria</taxon>
        <taxon>Bacillati</taxon>
        <taxon>Bacillota</taxon>
        <taxon>Bacilli</taxon>
        <taxon>Lactobacillales</taxon>
        <taxon>Lactobacillaceae</taxon>
        <taxon>Lactobacillus</taxon>
    </lineage>
</organism>
<proteinExistence type="predicted"/>
<reference evidence="2 3" key="1">
    <citation type="submission" date="2019-04" db="EMBL/GenBank/DDBJ databases">
        <title>Microbes associate with the intestines of laboratory mice.</title>
        <authorList>
            <person name="Navarre W."/>
            <person name="Wong E."/>
            <person name="Huang K."/>
            <person name="Tropini C."/>
            <person name="Ng K."/>
            <person name="Yu B."/>
        </authorList>
    </citation>
    <scope>NUCLEOTIDE SEQUENCE [LARGE SCALE GENOMIC DNA]</scope>
    <source>
        <strain evidence="2 3">NM61_E11</strain>
    </source>
</reference>
<dbReference type="RefSeq" id="WP_004045546.1">
    <property type="nucleotide sequence ID" value="NZ_AQFR02000003.1"/>
</dbReference>
<dbReference type="EMBL" id="SRYV01000013">
    <property type="protein sequence ID" value="TGY13081.1"/>
    <property type="molecule type" value="Genomic_DNA"/>
</dbReference>
<dbReference type="Proteomes" id="UP000309117">
    <property type="component" value="Unassembled WGS sequence"/>
</dbReference>
<evidence type="ECO:0000313" key="3">
    <source>
        <dbReference type="Proteomes" id="UP000309117"/>
    </source>
</evidence>
<dbReference type="AlphaFoldDB" id="A0A4S2BFF7"/>
<sequence length="74" mass="8810">MKSRKSLRDLRIELYSGYLVCFLFLCGVIFRNVISWEWLRVGIVCGFVLILCELLSLQYKFLKLKKLHPKKDEV</sequence>